<dbReference type="Proteomes" id="UP001642464">
    <property type="component" value="Unassembled WGS sequence"/>
</dbReference>
<evidence type="ECO:0000256" key="1">
    <source>
        <dbReference type="SAM" id="Coils"/>
    </source>
</evidence>
<keyword evidence="1" id="KW-0175">Coiled coil</keyword>
<sequence length="996" mass="108407">LNLPLAAYAYSAAMGCCGSVDKDTTERLENVSKEIKTIGLSADSDSLKELARHAKELQEIFEVFANAGDMRMIERVQDLSDAIVRNLIGRIDLELLKKGAAEYQPTLDAIMAVATDLDTVRATKATKLVESHLSRHLEQVQAAQEKQVDPIIKKIQALRAKLQEPGQAKNLVPGTKDIVDSAEQTFKAAPEAKQVAKALLEELVPHSVWILESEAFWSNAQASDQVVELSKRVDALAQDLVALLGATWDPPITPQAERVRLRKATEACGQLVSKAQKHLEADEGGEAYNCLQELLPWWPHLKSSHSLEIVGLFSKMQSYAQEAFLAAAKAGHSESAEEIRGFAVQFDELRAKFEGLPAASGRPLGEALESGEAKIQVAKALDVVDAEVAKSADDDESTNLSLATTIQALESLKMAWPVASKSDSEELYERLKNSCSGLEKFIIDTISSCPVEQITSFLQFAQEYDSRRSTIDGSEPLRPRLTSDASVRYLSQAEGELGKTEGMKPHILLDSLKAVVAISDGSDSKVRTQLLRVMSATDERLLKSFVETISAEVENEKKELLLQKFAESADEVRVACSIPGRPLVEAMREKRTETASELISTIRDEISAGQVGSLAKELGALSRICKRLPPESSIPKEAAAVGSRFLESLATAPLAEVEMLMPSISAVSAALKDLGGDAADLRGKLLGRVCAGHLVAARNTTDLTQLGKELDILEKCRKDEALSAQLGEEISQLAQSLEETFLARLLEEGRAKGSAVLDLAIVADGWRDEPMLPRLTKAHKVVGLFEEAMGEVQKTSGMNPKVVVTVLKDLGPLLESVASLEAYRQRLLTIVEKFREKLEEACQKALAAEGDVEARLAGLLKLAESGDVAQEAFLSVPELSYEKKNFTDSISKVGVKKALESIEAELSKESGMNPKLLLQKFQELGKWGTLQDTLKDRYQASCDKVSQRMKDSMQDAKTTSNTGKQKALLQFAKEFDMASNSSLEAELQALLGDEGV</sequence>
<name>A0ABP0P2T1_9DINO</name>
<evidence type="ECO:0000313" key="2">
    <source>
        <dbReference type="EMBL" id="CAK9069953.1"/>
    </source>
</evidence>
<evidence type="ECO:0000313" key="3">
    <source>
        <dbReference type="Proteomes" id="UP001642464"/>
    </source>
</evidence>
<feature type="coiled-coil region" evidence="1">
    <location>
        <begin position="824"/>
        <end position="851"/>
    </location>
</feature>
<proteinExistence type="predicted"/>
<comment type="caution">
    <text evidence="2">The sequence shown here is derived from an EMBL/GenBank/DDBJ whole genome shotgun (WGS) entry which is preliminary data.</text>
</comment>
<feature type="non-terminal residue" evidence="2">
    <location>
        <position position="1"/>
    </location>
</feature>
<dbReference type="EMBL" id="CAXAMM010032591">
    <property type="protein sequence ID" value="CAK9069953.1"/>
    <property type="molecule type" value="Genomic_DNA"/>
</dbReference>
<accession>A0ABP0P2T1</accession>
<protein>
    <submittedName>
        <fullName evidence="2">Endoglucanase</fullName>
    </submittedName>
</protein>
<keyword evidence="3" id="KW-1185">Reference proteome</keyword>
<reference evidence="2 3" key="1">
    <citation type="submission" date="2024-02" db="EMBL/GenBank/DDBJ databases">
        <authorList>
            <person name="Chen Y."/>
            <person name="Shah S."/>
            <person name="Dougan E. K."/>
            <person name="Thang M."/>
            <person name="Chan C."/>
        </authorList>
    </citation>
    <scope>NUCLEOTIDE SEQUENCE [LARGE SCALE GENOMIC DNA]</scope>
</reference>
<gene>
    <name evidence="2" type="ORF">SCF082_LOCUS34923</name>
</gene>
<organism evidence="2 3">
    <name type="scientific">Durusdinium trenchii</name>
    <dbReference type="NCBI Taxonomy" id="1381693"/>
    <lineage>
        <taxon>Eukaryota</taxon>
        <taxon>Sar</taxon>
        <taxon>Alveolata</taxon>
        <taxon>Dinophyceae</taxon>
        <taxon>Suessiales</taxon>
        <taxon>Symbiodiniaceae</taxon>
        <taxon>Durusdinium</taxon>
    </lineage>
</organism>